<keyword evidence="3" id="KW-1185">Reference proteome</keyword>
<dbReference type="EMBL" id="JAIWQS010000005">
    <property type="protein sequence ID" value="KAJ8765903.1"/>
    <property type="molecule type" value="Genomic_DNA"/>
</dbReference>
<evidence type="ECO:0000259" key="1">
    <source>
        <dbReference type="Pfam" id="PF04194"/>
    </source>
</evidence>
<dbReference type="Pfam" id="PF04194">
    <property type="entry name" value="PDCD2_C"/>
    <property type="match status" value="1"/>
</dbReference>
<dbReference type="InterPro" id="IPR007320">
    <property type="entry name" value="PDCD2_C"/>
</dbReference>
<proteinExistence type="predicted"/>
<reference evidence="2 3" key="1">
    <citation type="submission" date="2021-09" db="EMBL/GenBank/DDBJ databases">
        <title>Genomic insights and catalytic innovation underlie evolution of tropane alkaloids biosynthesis.</title>
        <authorList>
            <person name="Wang Y.-J."/>
            <person name="Tian T."/>
            <person name="Huang J.-P."/>
            <person name="Huang S.-X."/>
        </authorList>
    </citation>
    <scope>NUCLEOTIDE SEQUENCE [LARGE SCALE GENOMIC DNA]</scope>
    <source>
        <strain evidence="2">KIB-2018</strain>
        <tissue evidence="2">Leaf</tissue>
    </source>
</reference>
<dbReference type="Proteomes" id="UP001159364">
    <property type="component" value="Linkage Group LG05"/>
</dbReference>
<dbReference type="GO" id="GO:0005737">
    <property type="term" value="C:cytoplasm"/>
    <property type="evidence" value="ECO:0007669"/>
    <property type="project" value="InterPro"/>
</dbReference>
<accession>A0AAV8TIY5</accession>
<sequence>MGGGVLLGMPGLWADDNCEPSDHYTSKVGGIPDWPFPLETLPERLLLCDACGIKLCLVAQVYAPVSDGSLKIDDRLLLVFGCTKPNCGSSSISYRALRIQRSSEERESPAGSQDESPLTAYCVSGSKSNWPEDPDDESDDNMDLDALANALSEAGSLASQSKKSFKNLKSQIVIKPSPVHARVVDMETPVLPCFYVYTQEEASSRDVPSLCSNYSALSIKIKGSDGGNHEKEEAWEEEAYEYDKALTADRTYLKFKKKLDGNPEQCFRYLYGGKPLLATAEVGEAGSCKLCDSPRHYEMQLMSPLIYFLQEAADDSQKHSLENWNWMTLIVHTCSMNCSNKLDGEESSADGWVVAEEGVIVQFEKLMQESTNLGFFS</sequence>
<organism evidence="2 3">
    <name type="scientific">Erythroxylum novogranatense</name>
    <dbReference type="NCBI Taxonomy" id="1862640"/>
    <lineage>
        <taxon>Eukaryota</taxon>
        <taxon>Viridiplantae</taxon>
        <taxon>Streptophyta</taxon>
        <taxon>Embryophyta</taxon>
        <taxon>Tracheophyta</taxon>
        <taxon>Spermatophyta</taxon>
        <taxon>Magnoliopsida</taxon>
        <taxon>eudicotyledons</taxon>
        <taxon>Gunneridae</taxon>
        <taxon>Pentapetalae</taxon>
        <taxon>rosids</taxon>
        <taxon>fabids</taxon>
        <taxon>Malpighiales</taxon>
        <taxon>Erythroxylaceae</taxon>
        <taxon>Erythroxylum</taxon>
    </lineage>
</organism>
<dbReference type="AlphaFoldDB" id="A0AAV8TIY5"/>
<name>A0AAV8TIY5_9ROSI</name>
<protein>
    <recommendedName>
        <fullName evidence="1">Programmed cell death protein 2 C-terminal domain-containing protein</fullName>
    </recommendedName>
</protein>
<gene>
    <name evidence="2" type="ORF">K2173_020419</name>
</gene>
<dbReference type="PANTHER" id="PTHR47762:SF2">
    <property type="entry name" value="OS04G0640800 PROTEIN"/>
    <property type="match status" value="1"/>
</dbReference>
<dbReference type="PANTHER" id="PTHR47762">
    <property type="entry name" value="OSJNBB0079B02.4 PROTEIN"/>
    <property type="match status" value="1"/>
</dbReference>
<evidence type="ECO:0000313" key="3">
    <source>
        <dbReference type="Proteomes" id="UP001159364"/>
    </source>
</evidence>
<comment type="caution">
    <text evidence="2">The sequence shown here is derived from an EMBL/GenBank/DDBJ whole genome shotgun (WGS) entry which is preliminary data.</text>
</comment>
<evidence type="ECO:0000313" key="2">
    <source>
        <dbReference type="EMBL" id="KAJ8765903.1"/>
    </source>
</evidence>
<feature type="domain" description="Programmed cell death protein 2 C-terminal" evidence="1">
    <location>
        <begin position="249"/>
        <end position="362"/>
    </location>
</feature>